<dbReference type="PANTHER" id="PTHR15108">
    <property type="entry name" value="N-ACYLGLUCOSAMINE-2-EPIMERASE"/>
    <property type="match status" value="1"/>
</dbReference>
<accession>A0A518H6Y4</accession>
<feature type="region of interest" description="Disordered" evidence="3">
    <location>
        <begin position="192"/>
        <end position="215"/>
    </location>
</feature>
<dbReference type="Proteomes" id="UP000317835">
    <property type="component" value="Chromosome"/>
</dbReference>
<dbReference type="SUPFAM" id="SSF48208">
    <property type="entry name" value="Six-hairpin glycosidases"/>
    <property type="match status" value="1"/>
</dbReference>
<proteinExistence type="inferred from homology"/>
<feature type="signal peptide" evidence="4">
    <location>
        <begin position="1"/>
        <end position="29"/>
    </location>
</feature>
<dbReference type="InterPro" id="IPR012341">
    <property type="entry name" value="6hp_glycosidase-like_sf"/>
</dbReference>
<reference evidence="5 6" key="1">
    <citation type="submission" date="2019-02" db="EMBL/GenBank/DDBJ databases">
        <title>Deep-cultivation of Planctomycetes and their phenomic and genomic characterization uncovers novel biology.</title>
        <authorList>
            <person name="Wiegand S."/>
            <person name="Jogler M."/>
            <person name="Boedeker C."/>
            <person name="Pinto D."/>
            <person name="Vollmers J."/>
            <person name="Rivas-Marin E."/>
            <person name="Kohn T."/>
            <person name="Peeters S.H."/>
            <person name="Heuer A."/>
            <person name="Rast P."/>
            <person name="Oberbeckmann S."/>
            <person name="Bunk B."/>
            <person name="Jeske O."/>
            <person name="Meyerdierks A."/>
            <person name="Storesund J.E."/>
            <person name="Kallscheuer N."/>
            <person name="Luecker S."/>
            <person name="Lage O.M."/>
            <person name="Pohl T."/>
            <person name="Merkel B.J."/>
            <person name="Hornburger P."/>
            <person name="Mueller R.-W."/>
            <person name="Bruemmer F."/>
            <person name="Labrenz M."/>
            <person name="Spormann A.M."/>
            <person name="Op den Camp H."/>
            <person name="Overmann J."/>
            <person name="Amann R."/>
            <person name="Jetten M.S.M."/>
            <person name="Mascher T."/>
            <person name="Medema M.H."/>
            <person name="Devos D.P."/>
            <person name="Kaster A.-K."/>
            <person name="Ovreas L."/>
            <person name="Rohde M."/>
            <person name="Galperin M.Y."/>
            <person name="Jogler C."/>
        </authorList>
    </citation>
    <scope>NUCLEOTIDE SEQUENCE [LARGE SCALE GENOMIC DNA]</scope>
    <source>
        <strain evidence="5 6">ElP</strain>
    </source>
</reference>
<keyword evidence="4" id="KW-0732">Signal</keyword>
<dbReference type="GO" id="GO:0005975">
    <property type="term" value="P:carbohydrate metabolic process"/>
    <property type="evidence" value="ECO:0007669"/>
    <property type="project" value="InterPro"/>
</dbReference>
<dbReference type="OrthoDB" id="5141876at2"/>
<sequence length="448" mass="50515" precursor="true">MLRTFFGSAPARALILAALVASASRPSSAQEPPSLDESRLADRIDDLLKAEMALWYPRAIVPGGGFHQSFARDWSPTPDSNRFLVYQARMAWTAAAMAEHDEGHRDAYLDHARHGIAYLDEVMRDDEHGGFHWILGPDGEVAPRLGDEKHAYATSFVIYAGAKVHEVSGDARALEVARDAFDWLDAHAHDDEHGGYHEATRRDGTPILDRDPEAPRPRQFNRMSQYYGTKSMNAHIHLLEAVAELARVDDRPIVRERLGELHRVVRDRIAVEPGALNLYFTRDWRPMPAHDSFGHDVETAYLLVEAAGVLGIPDDPETWRVARSLVDHALDFGWDAEHGGFFDKGDVFGPVLDPKKVWWTQAEGLNALMLMHRRFGDETGRYRDAFALQWRFIEDHLLDDEFGGWFSEAEADGGRVGDGQKASQWKANYHTARAMINVVRMLRDEGHP</sequence>
<evidence type="ECO:0000313" key="5">
    <source>
        <dbReference type="EMBL" id="QDV36582.1"/>
    </source>
</evidence>
<evidence type="ECO:0000256" key="2">
    <source>
        <dbReference type="ARBA" id="ARBA00023235"/>
    </source>
</evidence>
<evidence type="ECO:0000256" key="4">
    <source>
        <dbReference type="SAM" id="SignalP"/>
    </source>
</evidence>
<evidence type="ECO:0000256" key="3">
    <source>
        <dbReference type="SAM" id="MobiDB-lite"/>
    </source>
</evidence>
<evidence type="ECO:0000313" key="6">
    <source>
        <dbReference type="Proteomes" id="UP000317835"/>
    </source>
</evidence>
<dbReference type="GO" id="GO:0047736">
    <property type="term" value="F:cellobiose epimerase activity"/>
    <property type="evidence" value="ECO:0007669"/>
    <property type="project" value="UniProtKB-EC"/>
</dbReference>
<dbReference type="Gene3D" id="1.50.10.10">
    <property type="match status" value="1"/>
</dbReference>
<organism evidence="5 6">
    <name type="scientific">Tautonia plasticadhaerens</name>
    <dbReference type="NCBI Taxonomy" id="2527974"/>
    <lineage>
        <taxon>Bacteria</taxon>
        <taxon>Pseudomonadati</taxon>
        <taxon>Planctomycetota</taxon>
        <taxon>Planctomycetia</taxon>
        <taxon>Isosphaerales</taxon>
        <taxon>Isosphaeraceae</taxon>
        <taxon>Tautonia</taxon>
    </lineage>
</organism>
<dbReference type="EMBL" id="CP036426">
    <property type="protein sequence ID" value="QDV36582.1"/>
    <property type="molecule type" value="Genomic_DNA"/>
</dbReference>
<keyword evidence="6" id="KW-1185">Reference proteome</keyword>
<dbReference type="Pfam" id="PF07221">
    <property type="entry name" value="GlcNAc_2-epim"/>
    <property type="match status" value="1"/>
</dbReference>
<comment type="similarity">
    <text evidence="1">Belongs to the N-acylglucosamine 2-epimerase family.</text>
</comment>
<dbReference type="RefSeq" id="WP_145273072.1">
    <property type="nucleotide sequence ID" value="NZ_CP036426.1"/>
</dbReference>
<keyword evidence="2 5" id="KW-0413">Isomerase</keyword>
<evidence type="ECO:0000256" key="1">
    <source>
        <dbReference type="ARBA" id="ARBA00008558"/>
    </source>
</evidence>
<protein>
    <submittedName>
        <fullName evidence="5">Cellobiose 2-epimerase</fullName>
        <ecNumber evidence="5">5.1.3.11</ecNumber>
    </submittedName>
</protein>
<name>A0A518H6Y4_9BACT</name>
<feature type="chain" id="PRO_5021914004" evidence="4">
    <location>
        <begin position="30"/>
        <end position="448"/>
    </location>
</feature>
<dbReference type="AlphaFoldDB" id="A0A518H6Y4"/>
<dbReference type="EC" id="5.1.3.11" evidence="5"/>
<dbReference type="InterPro" id="IPR010819">
    <property type="entry name" value="AGE/CE"/>
</dbReference>
<gene>
    <name evidence="5" type="primary">ce</name>
    <name evidence="5" type="ORF">ElP_45100</name>
</gene>
<dbReference type="InterPro" id="IPR008928">
    <property type="entry name" value="6-hairpin_glycosidase_sf"/>
</dbReference>
<dbReference type="KEGG" id="tpla:ElP_45100"/>